<accession>A0A397SWN1</accession>
<dbReference type="GO" id="GO:0004677">
    <property type="term" value="F:DNA-dependent protein kinase activity"/>
    <property type="evidence" value="ECO:0007669"/>
    <property type="project" value="InterPro"/>
</dbReference>
<dbReference type="STRING" id="658196.A0A397SWN1"/>
<dbReference type="Gene3D" id="1.25.10.10">
    <property type="entry name" value="Leucine-rich Repeat Variant"/>
    <property type="match status" value="3"/>
</dbReference>
<dbReference type="InterPro" id="IPR003151">
    <property type="entry name" value="PIK-rel_kinase_FAT"/>
</dbReference>
<dbReference type="Pfam" id="PF00454">
    <property type="entry name" value="PI3_PI4_kinase"/>
    <property type="match status" value="1"/>
</dbReference>
<dbReference type="Pfam" id="PF02259">
    <property type="entry name" value="FAT"/>
    <property type="match status" value="1"/>
</dbReference>
<dbReference type="CDD" id="cd05172">
    <property type="entry name" value="PIKKc_DNA-PK"/>
    <property type="match status" value="1"/>
</dbReference>
<dbReference type="InterPro" id="IPR046803">
    <property type="entry name" value="DNAPKcs_CC1-2"/>
</dbReference>
<name>A0A397SWN1_9GLOM</name>
<dbReference type="InterPro" id="IPR011009">
    <property type="entry name" value="Kinase-like_dom_sf"/>
</dbReference>
<dbReference type="SMART" id="SM00146">
    <property type="entry name" value="PI3Kc"/>
    <property type="match status" value="1"/>
</dbReference>
<reference evidence="10 11" key="1">
    <citation type="submission" date="2018-06" db="EMBL/GenBank/DDBJ databases">
        <title>Comparative genomics reveals the genomic features of Rhizophagus irregularis, R. cerebriforme, R. diaphanum and Gigaspora rosea, and their symbiotic lifestyle signature.</title>
        <authorList>
            <person name="Morin E."/>
            <person name="San Clemente H."/>
            <person name="Chen E.C.H."/>
            <person name="De La Providencia I."/>
            <person name="Hainaut M."/>
            <person name="Kuo A."/>
            <person name="Kohler A."/>
            <person name="Murat C."/>
            <person name="Tang N."/>
            <person name="Roy S."/>
            <person name="Loubradou J."/>
            <person name="Henrissat B."/>
            <person name="Grigoriev I.V."/>
            <person name="Corradi N."/>
            <person name="Roux C."/>
            <person name="Martin F.M."/>
        </authorList>
    </citation>
    <scope>NUCLEOTIDE SEQUENCE [LARGE SCALE GENOMIC DNA]</scope>
    <source>
        <strain evidence="10 11">DAOM 227022</strain>
    </source>
</reference>
<dbReference type="InterPro" id="IPR012582">
    <property type="entry name" value="DNAPKcs_CC3"/>
</dbReference>
<evidence type="ECO:0000259" key="8">
    <source>
        <dbReference type="PROSITE" id="PS51189"/>
    </source>
</evidence>
<dbReference type="InterPro" id="IPR050517">
    <property type="entry name" value="DDR_Repair_Kinase"/>
</dbReference>
<sequence>MSGLDTLQKCLQELANCRQNIVQKSSFGEAVGEALRYSQDIDHIVSNDIEDQELGLATQLLFDPQIGIIKFLNDTSRVTDSVLAKAKIALLEFLFLYIRKIQSDIEPYTEIIKNVHFGILNVDDEAFVKAASFKPMMAMLDSSKRIIDPEKLNVRDIISRYLEIFFVRTKGTSGVKAKAGALDMLGIIAHRFPEYVDFEKNKILRVFLANLKEKSLTDAAFTGLYSFLFAYSDSIKKENQDAYIFKCIMNSITMVENDRTYSIVKTGLQYIIDHSNIFGEFFLREYKEIWQCLWKLRVHRNPEVRNAAFKAIWAFLKQIAKVLNSATEFKEFDCVDYFMLIFDDIAGEIKKTSDQQLNKEEQDQKTKDISIAVRGVGYFACSVKRLDKEERYKPIFQNLLNPSNWAISNLNEIEITHALSQIPLYIEAYCFIGREYDEIFQQLMETIEHEVGLMMIYFPRMVYDLRLRCVNAFEHLLWMLYLKGRGTMEKFVSKSFYQTLILTCSDAIQLQNRSDLQNANSKDMIDVVAEHTYQEMFFFWENIFKDSTLSWIIDQSGFLIDENRLNTIQLEFFSILYDEFISSVFKMIRTLNLAVTEASDVSLGTSITKNNDHEVDANLIAIAGSGDLETLQPLVSKDFVLFQNLVDFWQLFLPRIKSELFSRWVYLAGDTLITFSTRYPYVSGFYKMLGSCLTVCESIKFFDGIKNVDNENIMIQDSQDQLSTAASPTQRASYFLFIKFFDEVSARLPQYKDDLLASCLRLVLSIPRELINIQNLISPICIALKMGLSYQPLATIGINAIEKLVDLQGPQDISKWLEQILPLFNEYLLVKADSVDNSIKEFAQIRNTQRNRRGNFKSLDQTRKERVKSKGQKKSYKTVVGIGQLEKNVGLHDLQVRVLRLLGRLGGVSKFLFEDIVNNDLVYRPIPTMNPAGSKMSNNKLLAWDPEKRVSFNIPFPDTKVEILFDEFLPRIVELAESAPDRKTKIVACESLHSIVIVMIGKSAFQLSRQSQSPFYRIYRKIFPALLRLAIDTDPVPRRIFRRLVAQLIHWYTNNAQYENQETMALLQCCLDAICDTWGSLRDYGAECLNEFLIWSIKQSSATHAEESSMNMKSLLKRLYNLCAHPDYTKRLGASLAINNIYRVFREEEYLVDQFTFELLYWMLVNLRLSDNDQSATGTRQQAISAIRHLKKIIIVKSNLFLNDTPRRRKFPNLNRSDLSSLTEWLFIETSRKEQDYSSMCRELFGEFVKLLPDFKTGFRWVKARIDRDPKFLESLYKNSELSPSNVLHKGLAAQQTKDWCSRFLSVLANYKWLIKEKFVPPLDLITSSGIMFRKAINYFLENLVQNDIEYLTTPDAMEIDDGEYFIKNVGSENILTPAQKLQWLTRKIQIIEHLIGFNIVLFKETDPNNVESLWNSNINGKQFYKLLGNCLLRPNIIGLDQLPDNIVKQKLIIQVETLLKLFKKLSINNVTQLAQDLAEIAFSDEVDLLNIELDKSDPTYYDQITHGYLVLSSSGLFPDLLEHEMTSYMNTSSKLYDYILAIWKKFNNLRDVSDPLWVELIRKLLSFALSLSKYNGAINQWLLSDIIGFPSDNSTFYYQNGTIYCQKFSSVINEHMSRNFREFAKIFFDNINDFTRDQMNIDIIKDLILNLIDYLISKKDTQQSVEFLIHLNSEFYFLKSFVKICTYDRHYLLKLWNGLFMLEPNLLRRFSLEEFQNLFRENYEAFLDKQIDLEFKNEALDLLPFYFKSDLPKEKIESCIEFILYQQLPTDSKDYSKFGTKKLNEYLSVLDKMFKAMVRSRSVSLFKILIPTFCRESDHMYGEEFQRQVSEFLSKLSRSKYVDTMDIAYGYFTNSTYVSFQRIIIEMILSPPLLQGPKIFVMDFFKKHINEIIDLLERDKYTRNVDEKIYYLNERAGSLTLLQILYLRASEEDVYSEKGEIVKAYCQSRPLKAKELTRKVMEKAHKIKSRADKDDNGNKLVSEANLHFRCEAYNALAAVILCTQNNPVFYKAFLFAENTSKGELLWENIIDLEIHYKIKIELNQPFFRTKVDDFRSRSGKTFKEAIVSNNLKYLASQYLADSSVTQGGALFKELPDESEGESKNEHSDTIPMEIDERVENKSKLELEIDVFNSHPCMKMIIRVIDRLHSQLTKPVDPVESMPGWMNDIYKKFTNIGNENKENDTHINIRLFIAKIIVNVPEAFEKYASLWIRPVIKLIIEGRSYGEGINYFIQDLCAIVTVWGSFITLESYQDKVLIYELMEFLMKNSYNESRIVIRNNILIIKAIFEIWSELIVVPTHVIHELFSDSVGNVDKVYTGLQLLGVVLAHDKPLFQDEVGLDLGGLTSDKFYMDLTNNLLNHVNSNVRALAAEVCGLAVKHLRKYHCSEALSSLLNPMLQKISGMYQQALSNESDMKNFLTVIHHISMHDVDVAVRFLKYVFGILPRLLNNKILALEIISFCAGHDPDLFTNLQRDRLLGFLKHRDENEQLLALRILAGILQEIEVSTFEYYLDGLIESFQDHPNNDCRRTYYTILVKMYNKINGTVEIKHKLKINLLRGLIDTDESIQQALIEFWHAQEELSHNTFTKLKELIGNLYSTESENLFLNYACYLLLEGSKKSIEYNKPIFDQQLPQSRFDENYDDIDTSWRVNNTMTPLFINTQTSKQKGNLKRQEGLVRATNEDLAFSLTLGPGNADLGSQVAGYSLTQSNLLFSQSFIPSLPRSDQGGTQKSVRSSEYQRFGRRSFKPYSQLDFKQMMATQRKQDEIYRTSQHAFPKNISMLRQYRVGELPDIGINHGDLINPLQTLAQRDLDISRTLFTSLFVSIYNQLDNNIQSEEIKEYKKTIGRHIQDIFSNSTMNFPPFIGSCLRICYEVNDIEIDPNMIRKACSLSSTESLGIILIERQLLRTSVERESKRLRTTSSSLVASSKRPWIELSHLYKSIDGHDVYNSIYESKIVVSELTKDALNAELLGDYALACKHYLEALKSEADVDDIEVALWEERRFDCFEKLCQWDDLAETVLVDIEDNLSNLWEDELQDIYLQHFVHSFFKLSLSDDNSEYRQRFFDFIDGAMNNQYQKSLLTTQYPIELALSSVTKKDLEQGRFYVRKAFDNFLFAWSTLHPLAIGTRLGKLSSLQQIVEIEEFLNLIQSSEKDQIWDSMISHWERRFPSKTLDSSNTWDDIVTTRQSILKEMAERIKLNRFNRMKVSLESQSLLKMSSTARIQRNFEVARVCLNKIRNLRLIDDERLSYCQFKLNLREAQNTIDTEKKAEILLALSEEFKKVKSSDSRDDIKMRIIESETYGLLVSELDKRVPNRNLLKIKHNKNYFIERGYNLFNNATKEISLQLKPSMHAKILVKFAKFCDYFLRKLDFTEEQTQTIFDPAQYASNVVESILQAMENGSKEATELFPRLLQIIEKYHNTQSIFKEKVESIESVWKFIRWIPQIVAILDQSIAHCVFPILFKLAEKFPGSLYYPLTISSEYYKFDENNPLTRENKAKIQELKQMIKCDVTDTFVTELHRLTDSEIHFCNWINPVYNLVKRNYSGVDKTAEIKASFQKMSSFLLKPNPYHGIFAKEFVNRHSEYLFDICGRDGSILARMSPNDFKSKIYDYYIKNIKRQDRKAQEGVNLLKSYSAWLAEYSSSNVEKEIEIPGQYDGLLSIPDPSKHIKIASFDPKILVLRSLRKPKRITILGTDGNEYLFLVKGGEDLRLDQRVQQLFSLMNGILKKDSFCSQRNITQRTYKVVPITGHLGIIEWINNTTPMRYFIEREPRTSKVFDDAQSMHSRWVQQYKSYHNMFMEVNRDAVVQHFKDLQREISNDMLKKALYKLSTSPEAHLSIRSEFIKCHAVINICGYLIGIGDRHLENFLVDTTKGSLISIDFGHAFGSATETLNIPELIPFRLTKQIETLMEPLGSKGLLEYPMIKILQIMQANKDILLNSMDIFVKEPLLDWLNRANDQAKQQKDRNSNEIGEGDSQTVEWYPRQKLDIARRKLELENPAYIVCSELEAGHSNKPWFNSIIKIAKGDPNYNIRARARQKCFSVKEQVECLIDLSTDPYVLGSMWVGWQSWI</sequence>
<feature type="domain" description="FAT" evidence="8">
    <location>
        <begin position="2884"/>
        <end position="3484"/>
    </location>
</feature>
<keyword evidence="6" id="KW-0539">Nucleus</keyword>
<dbReference type="InterPro" id="IPR000403">
    <property type="entry name" value="PI3/4_kinase_cat_dom"/>
</dbReference>
<comment type="subcellular location">
    <subcellularLocation>
        <location evidence="1">Nucleus</location>
        <location evidence="1">Nucleolus</location>
    </subcellularLocation>
</comment>
<dbReference type="PROSITE" id="PS50290">
    <property type="entry name" value="PI3_4_KINASE_3"/>
    <property type="match status" value="1"/>
</dbReference>
<dbReference type="SUPFAM" id="SSF56112">
    <property type="entry name" value="Protein kinase-like (PK-like)"/>
    <property type="match status" value="1"/>
</dbReference>
<comment type="caution">
    <text evidence="10">The sequence shown here is derived from an EMBL/GenBank/DDBJ whole genome shotgun (WGS) entry which is preliminary data.</text>
</comment>
<dbReference type="Pfam" id="PF02260">
    <property type="entry name" value="FATC"/>
    <property type="match status" value="1"/>
</dbReference>
<keyword evidence="5" id="KW-0227">DNA damage</keyword>
<dbReference type="SUPFAM" id="SSF48371">
    <property type="entry name" value="ARM repeat"/>
    <property type="match status" value="3"/>
</dbReference>
<dbReference type="InterPro" id="IPR016024">
    <property type="entry name" value="ARM-type_fold"/>
</dbReference>
<dbReference type="InterPro" id="IPR046804">
    <property type="entry name" value="DNA-PKcs_N"/>
</dbReference>
<dbReference type="InterPro" id="IPR037706">
    <property type="entry name" value="DNA-PK_dom"/>
</dbReference>
<evidence type="ECO:0000256" key="2">
    <source>
        <dbReference type="ARBA" id="ARBA00018077"/>
    </source>
</evidence>
<dbReference type="PROSITE" id="PS51190">
    <property type="entry name" value="FATC"/>
    <property type="match status" value="1"/>
</dbReference>
<dbReference type="InterPro" id="IPR036940">
    <property type="entry name" value="PI3/4_kinase_cat_sf"/>
</dbReference>
<dbReference type="PROSITE" id="PS51189">
    <property type="entry name" value="FAT"/>
    <property type="match status" value="1"/>
</dbReference>
<keyword evidence="3" id="KW-0418">Kinase</keyword>
<dbReference type="GO" id="GO:0005730">
    <property type="term" value="C:nucleolus"/>
    <property type="evidence" value="ECO:0007669"/>
    <property type="project" value="UniProtKB-SubCell"/>
</dbReference>
<dbReference type="PANTHER" id="PTHR11139">
    <property type="entry name" value="ATAXIA TELANGIECTASIA MUTATED ATM -RELATED"/>
    <property type="match status" value="1"/>
</dbReference>
<feature type="domain" description="PI3K/PI4K catalytic" evidence="7">
    <location>
        <begin position="3675"/>
        <end position="3998"/>
    </location>
</feature>
<dbReference type="InterPro" id="IPR014009">
    <property type="entry name" value="PIK_FAT"/>
</dbReference>
<dbReference type="InterPro" id="IPR003152">
    <property type="entry name" value="FATC_dom"/>
</dbReference>
<evidence type="ECO:0000256" key="5">
    <source>
        <dbReference type="ARBA" id="ARBA00022763"/>
    </source>
</evidence>
<dbReference type="InterPro" id="IPR011989">
    <property type="entry name" value="ARM-like"/>
</dbReference>
<feature type="domain" description="FATC" evidence="9">
    <location>
        <begin position="4041"/>
        <end position="4073"/>
    </location>
</feature>
<evidence type="ECO:0000313" key="10">
    <source>
        <dbReference type="EMBL" id="RIA88415.1"/>
    </source>
</evidence>
<dbReference type="Pfam" id="PF20500">
    <property type="entry name" value="DNA-PKcs_N"/>
    <property type="match status" value="1"/>
</dbReference>
<dbReference type="Pfam" id="PF08163">
    <property type="entry name" value="DNAPKcs_CC3"/>
    <property type="match status" value="1"/>
</dbReference>
<gene>
    <name evidence="10" type="ORF">C1645_877391</name>
</gene>
<dbReference type="InterPro" id="IPR045581">
    <property type="entry name" value="DNAPKcs_CC5"/>
</dbReference>
<keyword evidence="3" id="KW-0808">Transferase</keyword>
<dbReference type="GO" id="GO:0000723">
    <property type="term" value="P:telomere maintenance"/>
    <property type="evidence" value="ECO:0007669"/>
    <property type="project" value="TreeGrafter"/>
</dbReference>
<organism evidence="10 11">
    <name type="scientific">Glomus cerebriforme</name>
    <dbReference type="NCBI Taxonomy" id="658196"/>
    <lineage>
        <taxon>Eukaryota</taxon>
        <taxon>Fungi</taxon>
        <taxon>Fungi incertae sedis</taxon>
        <taxon>Mucoromycota</taxon>
        <taxon>Glomeromycotina</taxon>
        <taxon>Glomeromycetes</taxon>
        <taxon>Glomerales</taxon>
        <taxon>Glomeraceae</taxon>
        <taxon>Glomus</taxon>
    </lineage>
</organism>
<evidence type="ECO:0000256" key="4">
    <source>
        <dbReference type="ARBA" id="ARBA00022553"/>
    </source>
</evidence>
<dbReference type="Gene3D" id="1.10.1070.11">
    <property type="entry name" value="Phosphatidylinositol 3-/4-kinase, catalytic domain"/>
    <property type="match status" value="1"/>
</dbReference>
<evidence type="ECO:0000313" key="11">
    <source>
        <dbReference type="Proteomes" id="UP000265703"/>
    </source>
</evidence>
<evidence type="ECO:0000256" key="1">
    <source>
        <dbReference type="ARBA" id="ARBA00004604"/>
    </source>
</evidence>
<evidence type="ECO:0000256" key="3">
    <source>
        <dbReference type="ARBA" id="ARBA00022527"/>
    </source>
</evidence>
<proteinExistence type="predicted"/>
<dbReference type="SMART" id="SM01343">
    <property type="entry name" value="FATC"/>
    <property type="match status" value="1"/>
</dbReference>
<dbReference type="Gene3D" id="3.30.1010.10">
    <property type="entry name" value="Phosphatidylinositol 3-kinase Catalytic Subunit, Chain A, domain 4"/>
    <property type="match status" value="1"/>
</dbReference>
<keyword evidence="4" id="KW-0597">Phosphoprotein</keyword>
<dbReference type="Pfam" id="PF20502">
    <property type="entry name" value="DNAPKcs_CC1-2"/>
    <property type="match status" value="1"/>
</dbReference>
<dbReference type="Proteomes" id="UP000265703">
    <property type="component" value="Unassembled WGS sequence"/>
</dbReference>
<dbReference type="Pfam" id="PF19704">
    <property type="entry name" value="DNAPKcs_CC5"/>
    <property type="match status" value="1"/>
</dbReference>
<dbReference type="OrthoDB" id="381190at2759"/>
<evidence type="ECO:0000259" key="7">
    <source>
        <dbReference type="PROSITE" id="PS50290"/>
    </source>
</evidence>
<dbReference type="GO" id="GO:0006303">
    <property type="term" value="P:double-strand break repair via nonhomologous end joining"/>
    <property type="evidence" value="ECO:0007669"/>
    <property type="project" value="InterPro"/>
</dbReference>
<evidence type="ECO:0000259" key="9">
    <source>
        <dbReference type="PROSITE" id="PS51190"/>
    </source>
</evidence>
<dbReference type="PANTHER" id="PTHR11139:SF68">
    <property type="entry name" value="DNA-DEPENDENT PROTEIN KINASE CATALYTIC SUBUNIT"/>
    <property type="match status" value="1"/>
</dbReference>
<dbReference type="SMART" id="SM01344">
    <property type="entry name" value="NUC194"/>
    <property type="match status" value="1"/>
</dbReference>
<dbReference type="EMBL" id="QKYT01000263">
    <property type="protein sequence ID" value="RIA88415.1"/>
    <property type="molecule type" value="Genomic_DNA"/>
</dbReference>
<keyword evidence="3" id="KW-0723">Serine/threonine-protein kinase</keyword>
<keyword evidence="11" id="KW-1185">Reference proteome</keyword>
<protein>
    <recommendedName>
        <fullName evidence="2">DNA-dependent protein kinase catalytic subunit</fullName>
    </recommendedName>
</protein>
<evidence type="ECO:0000256" key="6">
    <source>
        <dbReference type="ARBA" id="ARBA00023242"/>
    </source>
</evidence>